<feature type="domain" description="Response regulatory" evidence="10">
    <location>
        <begin position="2"/>
        <end position="119"/>
    </location>
</feature>
<evidence type="ECO:0008006" key="13">
    <source>
        <dbReference type="Google" id="ProtNLM"/>
    </source>
</evidence>
<keyword evidence="2" id="KW-0963">Cytoplasm</keyword>
<feature type="domain" description="HTH araC/xylS-type" evidence="9">
    <location>
        <begin position="436"/>
        <end position="534"/>
    </location>
</feature>
<dbReference type="RefSeq" id="WP_068650739.1">
    <property type="nucleotide sequence ID" value="NZ_CP043611.1"/>
</dbReference>
<dbReference type="GO" id="GO:0043565">
    <property type="term" value="F:sequence-specific DNA binding"/>
    <property type="evidence" value="ECO:0007669"/>
    <property type="project" value="InterPro"/>
</dbReference>
<gene>
    <name evidence="11" type="ORF">PBAT_14805</name>
</gene>
<dbReference type="PROSITE" id="PS50110">
    <property type="entry name" value="RESPONSE_REGULATORY"/>
    <property type="match status" value="1"/>
</dbReference>
<dbReference type="Gene3D" id="1.10.10.60">
    <property type="entry name" value="Homeodomain-like"/>
    <property type="match status" value="2"/>
</dbReference>
<dbReference type="AlphaFoldDB" id="A0A168MMM6"/>
<accession>A0A168MMM6</accession>
<evidence type="ECO:0000256" key="3">
    <source>
        <dbReference type="ARBA" id="ARBA00022553"/>
    </source>
</evidence>
<dbReference type="Pfam" id="PF12833">
    <property type="entry name" value="HTH_18"/>
    <property type="match status" value="1"/>
</dbReference>
<keyword evidence="6" id="KW-0238">DNA-binding</keyword>
<sequence length="552" mass="64902">MNILLVDDEDFVLDYLAENIDQPRFRIGHIYRANSVSHALKILEENHVHLVITDIRMPEISGLELLAQIRSQVQDIKVILLSGYSEFDYAKQAIKHGVFDYLLKPASPEEINECIYQAYEAIVRDGHNEYQLNLAKHAICINNDIRKEKLLLDLLLGRRFTASSLKDQMTALEMPDLSNTRTRLAILRLESEDSNDTHEDIELLSYSLLNMTKEILFAGSTENSLLWYCKDPHQYIVILLEERLWVDEERLREKLLNLQDKVNVYLHRNVSVLISTPQQFPKQMEQLYRESLKYFWNAIGFSTRALQFMNDNPSATDYRPLSRLYEPPSLLNLMESGQWGEVVTKLDHIFEEFETTLFRTQDHLLEVYYYLCNAFSYISHKQALRLADLVEKPEYLRNGYYFRTATQLKEWTLSLIVQFQSNIEDSPSKGHSHIIKQIHSYINQNLNQDVTLNTISNHVYLHPVYLSRLYKKETGISLSAYISRIRMEKAMYLLTHTNQKIQEISKEIGYHKPQYFISLFKLQYLLTPQEFRESQSKKPIDQSKDLNIMRHS</sequence>
<comment type="caution">
    <text evidence="11">The sequence shown here is derived from an EMBL/GenBank/DDBJ whole genome shotgun (WGS) entry which is preliminary data.</text>
</comment>
<evidence type="ECO:0000256" key="2">
    <source>
        <dbReference type="ARBA" id="ARBA00022490"/>
    </source>
</evidence>
<dbReference type="Proteomes" id="UP000077355">
    <property type="component" value="Unassembled WGS sequence"/>
</dbReference>
<dbReference type="SUPFAM" id="SSF46689">
    <property type="entry name" value="Homeodomain-like"/>
    <property type="match status" value="2"/>
</dbReference>
<dbReference type="InterPro" id="IPR018060">
    <property type="entry name" value="HTH_AraC"/>
</dbReference>
<dbReference type="SMART" id="SM00448">
    <property type="entry name" value="REC"/>
    <property type="match status" value="1"/>
</dbReference>
<dbReference type="InterPro" id="IPR011006">
    <property type="entry name" value="CheY-like_superfamily"/>
</dbReference>
<dbReference type="CDD" id="cd17536">
    <property type="entry name" value="REC_YesN-like"/>
    <property type="match status" value="1"/>
</dbReference>
<reference evidence="11 12" key="1">
    <citation type="submission" date="2016-03" db="EMBL/GenBank/DDBJ databases">
        <title>Draft genome sequence of Paenibacillus antarcticus CECT 5836.</title>
        <authorList>
            <person name="Shin S.-K."/>
            <person name="Yi H."/>
        </authorList>
    </citation>
    <scope>NUCLEOTIDE SEQUENCE [LARGE SCALE GENOMIC DNA]</scope>
    <source>
        <strain evidence="11 12">CECT 5836</strain>
    </source>
</reference>
<keyword evidence="7" id="KW-0804">Transcription</keyword>
<evidence type="ECO:0000256" key="5">
    <source>
        <dbReference type="ARBA" id="ARBA00023015"/>
    </source>
</evidence>
<dbReference type="OrthoDB" id="342399at2"/>
<proteinExistence type="predicted"/>
<dbReference type="SUPFAM" id="SSF52172">
    <property type="entry name" value="CheY-like"/>
    <property type="match status" value="1"/>
</dbReference>
<keyword evidence="5" id="KW-0805">Transcription regulation</keyword>
<evidence type="ECO:0000259" key="10">
    <source>
        <dbReference type="PROSITE" id="PS50110"/>
    </source>
</evidence>
<protein>
    <recommendedName>
        <fullName evidence="13">DNA-binding response regulator</fullName>
    </recommendedName>
</protein>
<evidence type="ECO:0000256" key="4">
    <source>
        <dbReference type="ARBA" id="ARBA00023012"/>
    </source>
</evidence>
<keyword evidence="4" id="KW-0902">Two-component regulatory system</keyword>
<dbReference type="GO" id="GO:0005737">
    <property type="term" value="C:cytoplasm"/>
    <property type="evidence" value="ECO:0007669"/>
    <property type="project" value="UniProtKB-SubCell"/>
</dbReference>
<evidence type="ECO:0000313" key="11">
    <source>
        <dbReference type="EMBL" id="OAB44850.1"/>
    </source>
</evidence>
<dbReference type="InterPro" id="IPR001789">
    <property type="entry name" value="Sig_transdc_resp-reg_receiver"/>
</dbReference>
<dbReference type="Gene3D" id="3.40.50.2300">
    <property type="match status" value="1"/>
</dbReference>
<comment type="subcellular location">
    <subcellularLocation>
        <location evidence="1">Cytoplasm</location>
    </subcellularLocation>
</comment>
<evidence type="ECO:0000313" key="12">
    <source>
        <dbReference type="Proteomes" id="UP000077355"/>
    </source>
</evidence>
<dbReference type="SMART" id="SM00342">
    <property type="entry name" value="HTH_ARAC"/>
    <property type="match status" value="1"/>
</dbReference>
<organism evidence="11 12">
    <name type="scientific">Paenibacillus antarcticus</name>
    <dbReference type="NCBI Taxonomy" id="253703"/>
    <lineage>
        <taxon>Bacteria</taxon>
        <taxon>Bacillati</taxon>
        <taxon>Bacillota</taxon>
        <taxon>Bacilli</taxon>
        <taxon>Bacillales</taxon>
        <taxon>Paenibacillaceae</taxon>
        <taxon>Paenibacillus</taxon>
    </lineage>
</organism>
<dbReference type="Pfam" id="PF00072">
    <property type="entry name" value="Response_reg"/>
    <property type="match status" value="1"/>
</dbReference>
<dbReference type="EMBL" id="LVJI01000019">
    <property type="protein sequence ID" value="OAB44850.1"/>
    <property type="molecule type" value="Genomic_DNA"/>
</dbReference>
<dbReference type="InterPro" id="IPR009057">
    <property type="entry name" value="Homeodomain-like_sf"/>
</dbReference>
<name>A0A168MMM6_9BACL</name>
<dbReference type="GO" id="GO:0000160">
    <property type="term" value="P:phosphorelay signal transduction system"/>
    <property type="evidence" value="ECO:0007669"/>
    <property type="project" value="UniProtKB-KW"/>
</dbReference>
<dbReference type="InterPro" id="IPR051552">
    <property type="entry name" value="HptR"/>
</dbReference>
<evidence type="ECO:0000256" key="7">
    <source>
        <dbReference type="ARBA" id="ARBA00023163"/>
    </source>
</evidence>
<evidence type="ECO:0000256" key="6">
    <source>
        <dbReference type="ARBA" id="ARBA00023125"/>
    </source>
</evidence>
<feature type="modified residue" description="4-aspartylphosphate" evidence="8">
    <location>
        <position position="54"/>
    </location>
</feature>
<evidence type="ECO:0000256" key="8">
    <source>
        <dbReference type="PROSITE-ProRule" id="PRU00169"/>
    </source>
</evidence>
<keyword evidence="12" id="KW-1185">Reference proteome</keyword>
<dbReference type="PANTHER" id="PTHR42713">
    <property type="entry name" value="HISTIDINE KINASE-RELATED"/>
    <property type="match status" value="1"/>
</dbReference>
<keyword evidence="3 8" id="KW-0597">Phosphoprotein</keyword>
<dbReference type="PROSITE" id="PS01124">
    <property type="entry name" value="HTH_ARAC_FAMILY_2"/>
    <property type="match status" value="1"/>
</dbReference>
<dbReference type="GO" id="GO:0003700">
    <property type="term" value="F:DNA-binding transcription factor activity"/>
    <property type="evidence" value="ECO:0007669"/>
    <property type="project" value="InterPro"/>
</dbReference>
<dbReference type="PANTHER" id="PTHR42713:SF3">
    <property type="entry name" value="TRANSCRIPTIONAL REGULATORY PROTEIN HPTR"/>
    <property type="match status" value="1"/>
</dbReference>
<evidence type="ECO:0000256" key="1">
    <source>
        <dbReference type="ARBA" id="ARBA00004496"/>
    </source>
</evidence>
<evidence type="ECO:0000259" key="9">
    <source>
        <dbReference type="PROSITE" id="PS01124"/>
    </source>
</evidence>